<evidence type="ECO:0000313" key="2">
    <source>
        <dbReference type="Proteomes" id="UP000248745"/>
    </source>
</evidence>
<name>A0A2W2AK87_9BACT</name>
<keyword evidence="2" id="KW-1185">Reference proteome</keyword>
<reference evidence="1 2" key="1">
    <citation type="submission" date="2018-06" db="EMBL/GenBank/DDBJ databases">
        <title>Mucibacter soli gen. nov., sp. nov., a new member of the family Chitinophagaceae producing mucin.</title>
        <authorList>
            <person name="Kim M.-K."/>
            <person name="Park S."/>
            <person name="Kim T.-S."/>
            <person name="Joung Y."/>
            <person name="Han J.-H."/>
            <person name="Kim S.B."/>
        </authorList>
    </citation>
    <scope>NUCLEOTIDE SEQUENCE [LARGE SCALE GENOMIC DNA]</scope>
    <source>
        <strain evidence="1 2">R1-15</strain>
    </source>
</reference>
<dbReference type="RefSeq" id="WP_110999261.1">
    <property type="nucleotide sequence ID" value="NZ_QKTW01000017.1"/>
</dbReference>
<organism evidence="1 2">
    <name type="scientific">Taibaiella soli</name>
    <dbReference type="NCBI Taxonomy" id="1649169"/>
    <lineage>
        <taxon>Bacteria</taxon>
        <taxon>Pseudomonadati</taxon>
        <taxon>Bacteroidota</taxon>
        <taxon>Chitinophagia</taxon>
        <taxon>Chitinophagales</taxon>
        <taxon>Chitinophagaceae</taxon>
        <taxon>Taibaiella</taxon>
    </lineage>
</organism>
<accession>A0A2W2AK87</accession>
<gene>
    <name evidence="1" type="ORF">DN068_12455</name>
</gene>
<dbReference type="OrthoDB" id="1073285at2"/>
<dbReference type="EMBL" id="QKTW01000017">
    <property type="protein sequence ID" value="PZF72670.1"/>
    <property type="molecule type" value="Genomic_DNA"/>
</dbReference>
<sequence length="148" mass="16952">MLSKYILSIALLFFIPFTLRAQVAFVSEQDGVITLRTQGTATKKGDLISDAQKNAFFYLFYRGIPGASADYKNPLIGTNETQIEQEYATYFKDFYQYRYQSFIVVTDNASDLIKGKHKQKTVYTDVSININALRKDLEANNIIRKFGF</sequence>
<evidence type="ECO:0000313" key="1">
    <source>
        <dbReference type="EMBL" id="PZF72670.1"/>
    </source>
</evidence>
<dbReference type="AlphaFoldDB" id="A0A2W2AK87"/>
<proteinExistence type="predicted"/>
<protein>
    <submittedName>
        <fullName evidence="1">Uncharacterized protein</fullName>
    </submittedName>
</protein>
<comment type="caution">
    <text evidence="1">The sequence shown here is derived from an EMBL/GenBank/DDBJ whole genome shotgun (WGS) entry which is preliminary data.</text>
</comment>
<dbReference type="Proteomes" id="UP000248745">
    <property type="component" value="Unassembled WGS sequence"/>
</dbReference>